<name>A0ABY2Q7S6_9HYPH</name>
<keyword evidence="3" id="KW-0010">Activator</keyword>
<dbReference type="Gene3D" id="1.10.10.60">
    <property type="entry name" value="Homeodomain-like"/>
    <property type="match status" value="1"/>
</dbReference>
<keyword evidence="1" id="KW-0805">Transcription regulation</keyword>
<dbReference type="Proteomes" id="UP000306441">
    <property type="component" value="Unassembled WGS sequence"/>
</dbReference>
<dbReference type="InterPro" id="IPR003313">
    <property type="entry name" value="AraC-bd"/>
</dbReference>
<dbReference type="Pfam" id="PF02311">
    <property type="entry name" value="AraC_binding"/>
    <property type="match status" value="1"/>
</dbReference>
<evidence type="ECO:0000313" key="6">
    <source>
        <dbReference type="EMBL" id="THF57813.1"/>
    </source>
</evidence>
<organism evidence="6 7">
    <name type="scientific">Ollibium composti</name>
    <dbReference type="NCBI Taxonomy" id="2675109"/>
    <lineage>
        <taxon>Bacteria</taxon>
        <taxon>Pseudomonadati</taxon>
        <taxon>Pseudomonadota</taxon>
        <taxon>Alphaproteobacteria</taxon>
        <taxon>Hyphomicrobiales</taxon>
        <taxon>Phyllobacteriaceae</taxon>
        <taxon>Ollibium</taxon>
    </lineage>
</organism>
<dbReference type="SUPFAM" id="SSF46689">
    <property type="entry name" value="Homeodomain-like"/>
    <property type="match status" value="1"/>
</dbReference>
<dbReference type="Gene3D" id="2.60.120.10">
    <property type="entry name" value="Jelly Rolls"/>
    <property type="match status" value="1"/>
</dbReference>
<dbReference type="EMBL" id="SSNY01000004">
    <property type="protein sequence ID" value="THF57813.1"/>
    <property type="molecule type" value="Genomic_DNA"/>
</dbReference>
<comment type="caution">
    <text evidence="6">The sequence shown here is derived from an EMBL/GenBank/DDBJ whole genome shotgun (WGS) entry which is preliminary data.</text>
</comment>
<evidence type="ECO:0000259" key="5">
    <source>
        <dbReference type="PROSITE" id="PS01124"/>
    </source>
</evidence>
<protein>
    <submittedName>
        <fullName evidence="6">Helix-turn-helix domain-containing protein</fullName>
    </submittedName>
</protein>
<reference evidence="6 7" key="1">
    <citation type="submission" date="2019-04" db="EMBL/GenBank/DDBJ databases">
        <title>Mesorhizobium composti sp. nov., isolated from compost.</title>
        <authorList>
            <person name="Lin S.-Y."/>
            <person name="Hameed A."/>
            <person name="Hsieh Y.-T."/>
            <person name="Young C.-C."/>
        </authorList>
    </citation>
    <scope>NUCLEOTIDE SEQUENCE [LARGE SCALE GENOMIC DNA]</scope>
    <source>
        <strain evidence="6 7">CC-YTH430</strain>
    </source>
</reference>
<dbReference type="RefSeq" id="WP_136356152.1">
    <property type="nucleotide sequence ID" value="NZ_SSNY01000004.1"/>
</dbReference>
<evidence type="ECO:0000256" key="4">
    <source>
        <dbReference type="ARBA" id="ARBA00023163"/>
    </source>
</evidence>
<dbReference type="SUPFAM" id="SSF51182">
    <property type="entry name" value="RmlC-like cupins"/>
    <property type="match status" value="1"/>
</dbReference>
<dbReference type="InterPro" id="IPR047264">
    <property type="entry name" value="Cupin_HpaA-like_N"/>
</dbReference>
<keyword evidence="7" id="KW-1185">Reference proteome</keyword>
<dbReference type="InterPro" id="IPR011051">
    <property type="entry name" value="RmlC_Cupin_sf"/>
</dbReference>
<dbReference type="Pfam" id="PF12833">
    <property type="entry name" value="HTH_18"/>
    <property type="match status" value="1"/>
</dbReference>
<dbReference type="InterPro" id="IPR009057">
    <property type="entry name" value="Homeodomain-like_sf"/>
</dbReference>
<dbReference type="InterPro" id="IPR014710">
    <property type="entry name" value="RmlC-like_jellyroll"/>
</dbReference>
<feature type="domain" description="HTH araC/xylS-type" evidence="5">
    <location>
        <begin position="186"/>
        <end position="284"/>
    </location>
</feature>
<gene>
    <name evidence="6" type="ORF">E6C48_08690</name>
</gene>
<dbReference type="CDD" id="cd06999">
    <property type="entry name" value="cupin_HpaA-like_N"/>
    <property type="match status" value="1"/>
</dbReference>
<evidence type="ECO:0000256" key="2">
    <source>
        <dbReference type="ARBA" id="ARBA00023125"/>
    </source>
</evidence>
<dbReference type="InterPro" id="IPR018062">
    <property type="entry name" value="HTH_AraC-typ_CS"/>
</dbReference>
<proteinExistence type="predicted"/>
<dbReference type="InterPro" id="IPR018060">
    <property type="entry name" value="HTH_AraC"/>
</dbReference>
<evidence type="ECO:0000256" key="1">
    <source>
        <dbReference type="ARBA" id="ARBA00023015"/>
    </source>
</evidence>
<dbReference type="PANTHER" id="PTHR43280:SF32">
    <property type="entry name" value="TRANSCRIPTIONAL REGULATORY PROTEIN"/>
    <property type="match status" value="1"/>
</dbReference>
<dbReference type="InterPro" id="IPR020449">
    <property type="entry name" value="Tscrpt_reg_AraC-type_HTH"/>
</dbReference>
<dbReference type="SMART" id="SM00342">
    <property type="entry name" value="HTH_ARAC"/>
    <property type="match status" value="1"/>
</dbReference>
<dbReference type="PANTHER" id="PTHR43280">
    <property type="entry name" value="ARAC-FAMILY TRANSCRIPTIONAL REGULATOR"/>
    <property type="match status" value="1"/>
</dbReference>
<evidence type="ECO:0000256" key="3">
    <source>
        <dbReference type="ARBA" id="ARBA00023159"/>
    </source>
</evidence>
<evidence type="ECO:0000313" key="7">
    <source>
        <dbReference type="Proteomes" id="UP000306441"/>
    </source>
</evidence>
<accession>A0ABY2Q7S6</accession>
<dbReference type="PROSITE" id="PS00041">
    <property type="entry name" value="HTH_ARAC_FAMILY_1"/>
    <property type="match status" value="1"/>
</dbReference>
<keyword evidence="4" id="KW-0804">Transcription</keyword>
<dbReference type="PROSITE" id="PS01124">
    <property type="entry name" value="HTH_ARAC_FAMILY_2"/>
    <property type="match status" value="1"/>
</dbReference>
<keyword evidence="2" id="KW-0238">DNA-binding</keyword>
<dbReference type="PRINTS" id="PR00032">
    <property type="entry name" value="HTHARAC"/>
</dbReference>
<sequence length="292" mass="32314">MDRDAIPEFFVYGVPARRLAVGFVHVETVRQRESIHRGQVAAHRHPQMAQITFWTSGAGVYAIEDETWTFSAPTVSFVPAGIVHGFTIEPGTDAIVVSVAEDALAAISGQSLLALDQPAFVSGHGEPVLWDKLEQAVRTIQSEYRDALPGMETVLPPMIAVALSGIARLASERQAITLPAPVALAGRLRRLVDRHFRDDWPVERYVAELGSTRHLVDRAAREVLGVGVRQAVGERRLVEAKRLLLFTVRAVEDIAYDCGFNDPAYFSRFFRQATGLSPAAWRREHLTLPTRD</sequence>